<keyword evidence="1" id="KW-0812">Transmembrane</keyword>
<feature type="transmembrane region" description="Helical" evidence="1">
    <location>
        <begin position="53"/>
        <end position="77"/>
    </location>
</feature>
<name>A0A6J5IQT7_9BURK</name>
<gene>
    <name evidence="2" type="ORF">BLA3211_01567</name>
</gene>
<feature type="transmembrane region" description="Helical" evidence="1">
    <location>
        <begin position="193"/>
        <end position="211"/>
    </location>
</feature>
<dbReference type="RefSeq" id="WP_175220764.1">
    <property type="nucleotide sequence ID" value="NZ_CABWIL020000004.1"/>
</dbReference>
<feature type="transmembrane region" description="Helical" evidence="1">
    <location>
        <begin position="28"/>
        <end position="47"/>
    </location>
</feature>
<accession>A0A6J5IQT7</accession>
<evidence type="ECO:0000313" key="2">
    <source>
        <dbReference type="EMBL" id="CAB3962135.1"/>
    </source>
</evidence>
<evidence type="ECO:0000313" key="3">
    <source>
        <dbReference type="Proteomes" id="UP000494301"/>
    </source>
</evidence>
<evidence type="ECO:0000256" key="1">
    <source>
        <dbReference type="SAM" id="Phobius"/>
    </source>
</evidence>
<dbReference type="EMBL" id="CABWIL020000004">
    <property type="protein sequence ID" value="CAB3962135.1"/>
    <property type="molecule type" value="Genomic_DNA"/>
</dbReference>
<keyword evidence="1" id="KW-1133">Transmembrane helix</keyword>
<organism evidence="2 3">
    <name type="scientific">Burkholderia aenigmatica</name>
    <dbReference type="NCBI Taxonomy" id="2015348"/>
    <lineage>
        <taxon>Bacteria</taxon>
        <taxon>Pseudomonadati</taxon>
        <taxon>Pseudomonadota</taxon>
        <taxon>Betaproteobacteria</taxon>
        <taxon>Burkholderiales</taxon>
        <taxon>Burkholderiaceae</taxon>
        <taxon>Burkholderia</taxon>
        <taxon>Burkholderia cepacia complex</taxon>
    </lineage>
</organism>
<protein>
    <submittedName>
        <fullName evidence="2">Uncharacterized protein</fullName>
    </submittedName>
</protein>
<proteinExistence type="predicted"/>
<sequence length="216" mass="23062">MNNPSPETIARGGDETPNVVIFTRWHQAAPLVALFSPVLAILALTLSPSLTGALLFTVAALTVVCIATPLILSRLVYPPAKDLVRIEPDGLVFSRYGTVPFDSITAYTLDGLIRLTRRDKSTLVLLGNRKTPAYQDFRAALGPAMATWRARHSAARIKQSHFQGTPLAKVLGALIVVSCGGLVITVATMKTGMSSLPALAIGIFAGFRLLASERPE</sequence>
<dbReference type="AlphaFoldDB" id="A0A6J5IQT7"/>
<reference evidence="2 3" key="1">
    <citation type="submission" date="2020-04" db="EMBL/GenBank/DDBJ databases">
        <authorList>
            <person name="Depoorter E."/>
        </authorList>
    </citation>
    <scope>NUCLEOTIDE SEQUENCE [LARGE SCALE GENOMIC DNA]</scope>
    <source>
        <strain evidence="2 3">BCC0217</strain>
    </source>
</reference>
<dbReference type="Proteomes" id="UP000494301">
    <property type="component" value="Unassembled WGS sequence"/>
</dbReference>
<keyword evidence="1" id="KW-0472">Membrane</keyword>
<feature type="transmembrane region" description="Helical" evidence="1">
    <location>
        <begin position="166"/>
        <end position="187"/>
    </location>
</feature>